<dbReference type="PANTHER" id="PTHR14113">
    <property type="entry name" value="PICCOLO/BASSOON"/>
    <property type="match status" value="1"/>
</dbReference>
<keyword evidence="2" id="KW-0677">Repeat</keyword>
<feature type="compositionally biased region" description="Basic and acidic residues" evidence="8">
    <location>
        <begin position="41"/>
        <end position="61"/>
    </location>
</feature>
<reference evidence="10" key="1">
    <citation type="submission" date="2025-08" db="UniProtKB">
        <authorList>
            <consortium name="Ensembl"/>
        </authorList>
    </citation>
    <scope>IDENTIFICATION</scope>
</reference>
<feature type="region of interest" description="Disordered" evidence="8">
    <location>
        <begin position="20"/>
        <end position="96"/>
    </location>
</feature>
<evidence type="ECO:0000256" key="6">
    <source>
        <dbReference type="ARBA" id="ARBA00023273"/>
    </source>
</evidence>
<evidence type="ECO:0000256" key="4">
    <source>
        <dbReference type="ARBA" id="ARBA00022833"/>
    </source>
</evidence>
<dbReference type="PANTHER" id="PTHR14113:SF6">
    <property type="entry name" value="PROTEIN PICCOLO"/>
    <property type="match status" value="1"/>
</dbReference>
<evidence type="ECO:0000256" key="5">
    <source>
        <dbReference type="ARBA" id="ARBA00023018"/>
    </source>
</evidence>
<feature type="region of interest" description="Disordered" evidence="8">
    <location>
        <begin position="158"/>
        <end position="304"/>
    </location>
</feature>
<keyword evidence="6" id="KW-0966">Cell projection</keyword>
<dbReference type="GO" id="GO:0035418">
    <property type="term" value="P:protein localization to synapse"/>
    <property type="evidence" value="ECO:0007669"/>
    <property type="project" value="TreeGrafter"/>
</dbReference>
<accession>A0A8C6SJA2</accession>
<dbReference type="Ensembl" id="ENSNMLT00000008667.1">
    <property type="protein sequence ID" value="ENSNMLP00000007607.1"/>
    <property type="gene ID" value="ENSNMLG00000005464.1"/>
</dbReference>
<name>A0A8C6SJA2_9GOBI</name>
<dbReference type="InterPro" id="IPR011011">
    <property type="entry name" value="Znf_FYVE_PHD"/>
</dbReference>
<evidence type="ECO:0000313" key="11">
    <source>
        <dbReference type="Proteomes" id="UP000694523"/>
    </source>
</evidence>
<evidence type="ECO:0000259" key="9">
    <source>
        <dbReference type="Pfam" id="PF05715"/>
    </source>
</evidence>
<dbReference type="GO" id="GO:1904071">
    <property type="term" value="P:presynaptic active zone assembly"/>
    <property type="evidence" value="ECO:0007669"/>
    <property type="project" value="TreeGrafter"/>
</dbReference>
<sequence length="304" mass="32036">MFGFGSSIFSSASTLITSAVQEQPKTTPPVSPKLSPAKTSPAKEAKTPVTQKSEELKKDAAKTTPASQAELDKGPAQPAKTVAASQAPAVKPGQSTCPLCKVQLNINTKDPPNYSNCTECKNTVCNKCGFSPMPNVSEGREWLCLNCQMQRALGLSEPPGLPMMKPSPKKEVPPTHSFKDSVTEPVTDKKEASDKPKVEENNLPAEATPTPLENAPPLLPQKAAPIAETSVLEGDNLPSQKPVPSGPTPPPVPDEVKQPSEQKDTTAPQKSAPLPVEGKEQPTKPVPSTPLVGKPAQPTPPTKT</sequence>
<dbReference type="Gene3D" id="3.30.40.10">
    <property type="entry name" value="Zinc/RING finger domain, C3HC4 (zinc finger)"/>
    <property type="match status" value="1"/>
</dbReference>
<dbReference type="PRINTS" id="PR01217">
    <property type="entry name" value="PRICHEXTENSN"/>
</dbReference>
<dbReference type="InterPro" id="IPR008899">
    <property type="entry name" value="Znf_piccolo"/>
</dbReference>
<feature type="compositionally biased region" description="Basic and acidic residues" evidence="8">
    <location>
        <begin position="168"/>
        <end position="200"/>
    </location>
</feature>
<organism evidence="10 11">
    <name type="scientific">Neogobius melanostomus</name>
    <name type="common">round goby</name>
    <dbReference type="NCBI Taxonomy" id="47308"/>
    <lineage>
        <taxon>Eukaryota</taxon>
        <taxon>Metazoa</taxon>
        <taxon>Chordata</taxon>
        <taxon>Craniata</taxon>
        <taxon>Vertebrata</taxon>
        <taxon>Euteleostomi</taxon>
        <taxon>Actinopterygii</taxon>
        <taxon>Neopterygii</taxon>
        <taxon>Teleostei</taxon>
        <taxon>Neoteleostei</taxon>
        <taxon>Acanthomorphata</taxon>
        <taxon>Gobiaria</taxon>
        <taxon>Gobiiformes</taxon>
        <taxon>Gobioidei</taxon>
        <taxon>Gobiidae</taxon>
        <taxon>Benthophilinae</taxon>
        <taxon>Neogobiini</taxon>
        <taxon>Neogobius</taxon>
    </lineage>
</organism>
<feature type="domain" description="Zinc finger piccolo-type" evidence="9">
    <location>
        <begin position="96"/>
        <end position="153"/>
    </location>
</feature>
<evidence type="ECO:0000256" key="2">
    <source>
        <dbReference type="ARBA" id="ARBA00022737"/>
    </source>
</evidence>
<dbReference type="GO" id="GO:0098982">
    <property type="term" value="C:GABA-ergic synapse"/>
    <property type="evidence" value="ECO:0007669"/>
    <property type="project" value="TreeGrafter"/>
</dbReference>
<feature type="compositionally biased region" description="Basic and acidic residues" evidence="8">
    <location>
        <begin position="254"/>
        <end position="264"/>
    </location>
</feature>
<reference evidence="10" key="2">
    <citation type="submission" date="2025-09" db="UniProtKB">
        <authorList>
            <consortium name="Ensembl"/>
        </authorList>
    </citation>
    <scope>IDENTIFICATION</scope>
</reference>
<dbReference type="Pfam" id="PF05715">
    <property type="entry name" value="zf-piccolo"/>
    <property type="match status" value="1"/>
</dbReference>
<feature type="compositionally biased region" description="Pro residues" evidence="8">
    <location>
        <begin position="244"/>
        <end position="253"/>
    </location>
</feature>
<proteinExistence type="predicted"/>
<dbReference type="GO" id="GO:0098882">
    <property type="term" value="F:structural constituent of presynaptic active zone"/>
    <property type="evidence" value="ECO:0007669"/>
    <property type="project" value="TreeGrafter"/>
</dbReference>
<keyword evidence="3" id="KW-0863">Zinc-finger</keyword>
<dbReference type="InterPro" id="IPR052098">
    <property type="entry name" value="Presynaptic_Scaffold_Bsn/Pclo"/>
</dbReference>
<dbReference type="Proteomes" id="UP000694523">
    <property type="component" value="Unplaced"/>
</dbReference>
<evidence type="ECO:0000313" key="10">
    <source>
        <dbReference type="Ensembl" id="ENSNMLP00000007607.1"/>
    </source>
</evidence>
<dbReference type="GO" id="GO:0098978">
    <property type="term" value="C:glutamatergic synapse"/>
    <property type="evidence" value="ECO:0007669"/>
    <property type="project" value="TreeGrafter"/>
</dbReference>
<evidence type="ECO:0000256" key="7">
    <source>
        <dbReference type="ARBA" id="ARBA00034101"/>
    </source>
</evidence>
<dbReference type="GO" id="GO:0030424">
    <property type="term" value="C:axon"/>
    <property type="evidence" value="ECO:0007669"/>
    <property type="project" value="TreeGrafter"/>
</dbReference>
<keyword evidence="11" id="KW-1185">Reference proteome</keyword>
<keyword evidence="4" id="KW-0862">Zinc</keyword>
<dbReference type="AlphaFoldDB" id="A0A8C6SJA2"/>
<dbReference type="InterPro" id="IPR013083">
    <property type="entry name" value="Znf_RING/FYVE/PHD"/>
</dbReference>
<evidence type="ECO:0000256" key="3">
    <source>
        <dbReference type="ARBA" id="ARBA00022771"/>
    </source>
</evidence>
<evidence type="ECO:0000256" key="1">
    <source>
        <dbReference type="ARBA" id="ARBA00022723"/>
    </source>
</evidence>
<dbReference type="GO" id="GO:0048788">
    <property type="term" value="C:cytoskeleton of presynaptic active zone"/>
    <property type="evidence" value="ECO:0007669"/>
    <property type="project" value="TreeGrafter"/>
</dbReference>
<dbReference type="SUPFAM" id="SSF57903">
    <property type="entry name" value="FYVE/PHD zinc finger"/>
    <property type="match status" value="1"/>
</dbReference>
<dbReference type="GO" id="GO:0008270">
    <property type="term" value="F:zinc ion binding"/>
    <property type="evidence" value="ECO:0007669"/>
    <property type="project" value="UniProtKB-KW"/>
</dbReference>
<evidence type="ECO:0000256" key="8">
    <source>
        <dbReference type="SAM" id="MobiDB-lite"/>
    </source>
</evidence>
<keyword evidence="5" id="KW-0770">Synapse</keyword>
<protein>
    <recommendedName>
        <fullName evidence="9">Zinc finger piccolo-type domain-containing protein</fullName>
    </recommendedName>
</protein>
<keyword evidence="1" id="KW-0479">Metal-binding</keyword>
<comment type="subcellular location">
    <subcellularLocation>
        <location evidence="7">Presynaptic active zone</location>
    </subcellularLocation>
</comment>